<keyword evidence="4 6" id="KW-1133">Transmembrane helix</keyword>
<dbReference type="InterPro" id="IPR005495">
    <property type="entry name" value="LptG/LptF_permease"/>
</dbReference>
<keyword evidence="3 6" id="KW-0812">Transmembrane</keyword>
<keyword evidence="2" id="KW-1003">Cell membrane</keyword>
<dbReference type="PANTHER" id="PTHR33529:SF6">
    <property type="entry name" value="YJGP_YJGQ FAMILY PERMEASE"/>
    <property type="match status" value="1"/>
</dbReference>
<evidence type="ECO:0000256" key="2">
    <source>
        <dbReference type="ARBA" id="ARBA00022475"/>
    </source>
</evidence>
<protein>
    <submittedName>
        <fullName evidence="7">Lipopolysaccharide export system permease protein</fullName>
    </submittedName>
</protein>
<dbReference type="PANTHER" id="PTHR33529">
    <property type="entry name" value="SLR0882 PROTEIN-RELATED"/>
    <property type="match status" value="1"/>
</dbReference>
<dbReference type="EMBL" id="FOIR01000002">
    <property type="protein sequence ID" value="SEW20405.1"/>
    <property type="molecule type" value="Genomic_DNA"/>
</dbReference>
<accession>A0A1I0Q1J3</accession>
<feature type="transmembrane region" description="Helical" evidence="6">
    <location>
        <begin position="519"/>
        <end position="541"/>
    </location>
</feature>
<dbReference type="GO" id="GO:0015920">
    <property type="term" value="P:lipopolysaccharide transport"/>
    <property type="evidence" value="ECO:0007669"/>
    <property type="project" value="TreeGrafter"/>
</dbReference>
<feature type="transmembrane region" description="Helical" evidence="6">
    <location>
        <begin position="490"/>
        <end position="507"/>
    </location>
</feature>
<evidence type="ECO:0000313" key="8">
    <source>
        <dbReference type="Proteomes" id="UP000199437"/>
    </source>
</evidence>
<comment type="subcellular location">
    <subcellularLocation>
        <location evidence="1">Cell membrane</location>
        <topology evidence="1">Multi-pass membrane protein</topology>
    </subcellularLocation>
</comment>
<evidence type="ECO:0000256" key="6">
    <source>
        <dbReference type="SAM" id="Phobius"/>
    </source>
</evidence>
<keyword evidence="8" id="KW-1185">Reference proteome</keyword>
<dbReference type="STRING" id="1267423.SAMN05216290_1893"/>
<evidence type="ECO:0000256" key="3">
    <source>
        <dbReference type="ARBA" id="ARBA00022692"/>
    </source>
</evidence>
<dbReference type="OrthoDB" id="1096108at2"/>
<feature type="transmembrane region" description="Helical" evidence="6">
    <location>
        <begin position="64"/>
        <end position="81"/>
    </location>
</feature>
<feature type="transmembrane region" description="Helical" evidence="6">
    <location>
        <begin position="12"/>
        <end position="36"/>
    </location>
</feature>
<dbReference type="GeneID" id="99986612"/>
<name>A0A1I0Q1J3_9BACT</name>
<evidence type="ECO:0000256" key="4">
    <source>
        <dbReference type="ARBA" id="ARBA00022989"/>
    </source>
</evidence>
<dbReference type="Pfam" id="PF03739">
    <property type="entry name" value="LptF_LptG"/>
    <property type="match status" value="2"/>
</dbReference>
<dbReference type="Proteomes" id="UP000199437">
    <property type="component" value="Unassembled WGS sequence"/>
</dbReference>
<dbReference type="RefSeq" id="WP_090258346.1">
    <property type="nucleotide sequence ID" value="NZ_FOIR01000002.1"/>
</dbReference>
<keyword evidence="5 6" id="KW-0472">Membrane</keyword>
<sequence>MKKIDKLVFGSFIGPFLLTLIVVDFILLLVTLIRYFDELFGKGLSFDIFAKLITYFSISSSPDAFPLAVLLSSIMTFGNLGEHSELTAIKSSGISLVRALVPIFVFVLFLTGVTYYTNTQLVPKVNLKTYSLLWDMRTKKPALDIKEGVFYDGIPGYSIKVNDKVTDEHLKDIIIYDHTNQNSQYNKKVTIADSGRMYSFMNQRYLALELFDGTRYEENVKETYQDRLDGGQFIRDNFKSSKMVFDLSSFDMGKTDEKLFRRSRLVQTREQLLYGIDSMSRDLYEKRIQLFKQVSISFRFTALKDMEPPSKWLASKAFYDSIRSLRKSKDLVVEDTVRVNPIEGSGLKDRVDEIVAQQRTEALEGEEVVGGLQDGVNAEPEAPVSKVIQEKKRRLADRDLNIQAFREYYNPDDTVYYDRMRFTNSINNGITNMRTAKNRLTTILRTVESIERDQRKFVITRNQQMSRSFACLIMFLIGAPIGSIIKKGGLGMPVIVSVIFFLIYYILNTTGDKWGKEDVMDPVIAVWMSNAILLPVGLFFLRQARNDARLFESDAYVTLIHRLRKFFEKRKTLKEAEVVN</sequence>
<gene>
    <name evidence="7" type="ORF">SAMN05216290_1893</name>
</gene>
<dbReference type="GO" id="GO:0043190">
    <property type="term" value="C:ATP-binding cassette (ABC) transporter complex"/>
    <property type="evidence" value="ECO:0007669"/>
    <property type="project" value="TreeGrafter"/>
</dbReference>
<evidence type="ECO:0000313" key="7">
    <source>
        <dbReference type="EMBL" id="SEW20405.1"/>
    </source>
</evidence>
<evidence type="ECO:0000256" key="5">
    <source>
        <dbReference type="ARBA" id="ARBA00023136"/>
    </source>
</evidence>
<evidence type="ECO:0000256" key="1">
    <source>
        <dbReference type="ARBA" id="ARBA00004651"/>
    </source>
</evidence>
<feature type="transmembrane region" description="Helical" evidence="6">
    <location>
        <begin position="93"/>
        <end position="116"/>
    </location>
</feature>
<reference evidence="8" key="1">
    <citation type="submission" date="2016-10" db="EMBL/GenBank/DDBJ databases">
        <authorList>
            <person name="Varghese N."/>
            <person name="Submissions S."/>
        </authorList>
    </citation>
    <scope>NUCLEOTIDE SEQUENCE [LARGE SCALE GENOMIC DNA]</scope>
    <source>
        <strain evidence="8">CGMCC 1.12402</strain>
    </source>
</reference>
<feature type="transmembrane region" description="Helical" evidence="6">
    <location>
        <begin position="465"/>
        <end position="485"/>
    </location>
</feature>
<proteinExistence type="predicted"/>
<dbReference type="AlphaFoldDB" id="A0A1I0Q1J3"/>
<organism evidence="7 8">
    <name type="scientific">Roseivirga pacifica</name>
    <dbReference type="NCBI Taxonomy" id="1267423"/>
    <lineage>
        <taxon>Bacteria</taxon>
        <taxon>Pseudomonadati</taxon>
        <taxon>Bacteroidota</taxon>
        <taxon>Cytophagia</taxon>
        <taxon>Cytophagales</taxon>
        <taxon>Roseivirgaceae</taxon>
        <taxon>Roseivirga</taxon>
    </lineage>
</organism>